<gene>
    <name evidence="2" type="ORF">SAMN05444274_11452</name>
</gene>
<keyword evidence="3" id="KW-1185">Reference proteome</keyword>
<dbReference type="EMBL" id="FQUM01000014">
    <property type="protein sequence ID" value="SHF94587.1"/>
    <property type="molecule type" value="Genomic_DNA"/>
</dbReference>
<organism evidence="2 3">
    <name type="scientific">Mariniphaga anaerophila</name>
    <dbReference type="NCBI Taxonomy" id="1484053"/>
    <lineage>
        <taxon>Bacteria</taxon>
        <taxon>Pseudomonadati</taxon>
        <taxon>Bacteroidota</taxon>
        <taxon>Bacteroidia</taxon>
        <taxon>Marinilabiliales</taxon>
        <taxon>Prolixibacteraceae</taxon>
        <taxon>Mariniphaga</taxon>
    </lineage>
</organism>
<feature type="compositionally biased region" description="Basic and acidic residues" evidence="1">
    <location>
        <begin position="1"/>
        <end position="17"/>
    </location>
</feature>
<accession>A0A1M5FSQ8</accession>
<sequence>MTKKSTEALKKEQKSEKSQQQIKKTYRRTRKGSRIDLTLIYPRDDKVLY</sequence>
<feature type="region of interest" description="Disordered" evidence="1">
    <location>
        <begin position="1"/>
        <end position="29"/>
    </location>
</feature>
<evidence type="ECO:0000256" key="1">
    <source>
        <dbReference type="SAM" id="MobiDB-lite"/>
    </source>
</evidence>
<evidence type="ECO:0000313" key="2">
    <source>
        <dbReference type="EMBL" id="SHF94587.1"/>
    </source>
</evidence>
<proteinExistence type="predicted"/>
<evidence type="ECO:0000313" key="3">
    <source>
        <dbReference type="Proteomes" id="UP000184164"/>
    </source>
</evidence>
<protein>
    <submittedName>
        <fullName evidence="2">Uncharacterized protein</fullName>
    </submittedName>
</protein>
<name>A0A1M5FSQ8_9BACT</name>
<dbReference type="Proteomes" id="UP000184164">
    <property type="component" value="Unassembled WGS sequence"/>
</dbReference>
<dbReference type="AlphaFoldDB" id="A0A1M5FSQ8"/>
<reference evidence="3" key="1">
    <citation type="submission" date="2016-11" db="EMBL/GenBank/DDBJ databases">
        <authorList>
            <person name="Varghese N."/>
            <person name="Submissions S."/>
        </authorList>
    </citation>
    <scope>NUCLEOTIDE SEQUENCE [LARGE SCALE GENOMIC DNA]</scope>
    <source>
        <strain evidence="3">DSM 26910</strain>
    </source>
</reference>